<reference evidence="11 12" key="1">
    <citation type="submission" date="2017-11" db="EMBL/GenBank/DDBJ databases">
        <title>Draft genome sequence of environmental isolate Aeromonas lusitania sp. nov. MDC 2473.</title>
        <authorList>
            <person name="Colston S.M."/>
            <person name="Navarro A."/>
            <person name="Martinez-Murcia A.J."/>
            <person name="Graf J."/>
        </authorList>
    </citation>
    <scope>NUCLEOTIDE SEQUENCE [LARGE SCALE GENOMIC DNA]</scope>
    <source>
        <strain evidence="11 12">MDC 2473</strain>
    </source>
</reference>
<feature type="domain" description="Sulfatase N-terminal" evidence="9">
    <location>
        <begin position="232"/>
        <end position="519"/>
    </location>
</feature>
<feature type="transmembrane region" description="Helical" evidence="8">
    <location>
        <begin position="45"/>
        <end position="62"/>
    </location>
</feature>
<keyword evidence="2" id="KW-1003">Cell membrane</keyword>
<dbReference type="Pfam" id="PF08019">
    <property type="entry name" value="EptA_B_N"/>
    <property type="match status" value="1"/>
</dbReference>
<dbReference type="InterPro" id="IPR058130">
    <property type="entry name" value="PEA_transf_C"/>
</dbReference>
<feature type="domain" description="Phosphoethanolamine transferase N-terminal" evidence="10">
    <location>
        <begin position="54"/>
        <end position="206"/>
    </location>
</feature>
<dbReference type="AlphaFoldDB" id="A0A2M8H7N7"/>
<evidence type="ECO:0000259" key="9">
    <source>
        <dbReference type="Pfam" id="PF00884"/>
    </source>
</evidence>
<sequence>MPTIFTIRPVPLVFLLALCFTALLNWPVLLHLYHILSKLEHVKPGFAFSIPIVLVAALNLVFMPLSLRYLFKPCFAFLFIAGAIVSVAMLKYRVLFDQEMIQNIFETNQSEAGAYLSPTMISWVFFTGILPALLLFFIKIDYASPWYRGILPRLLSMLASLAVLALVAGLYYKDYASVGRNNRDLNREIVPISALYGTGKYLHQRYLAEPILYTRLGEDAVRTQTAGKPTLMFLVIGETARGKNFSMNGYHRQTNPFTSQIGNLISFTDVHSCGTATAISLPCMFSNLGRSGFDSNLARHRDDLLDVLQKSGVAIFWKENDGGCKGVCDRVPNMEVSPKEHPAFCDGETCHDEVLLQGLEEEIGRMQGDKLVIFHLIGSHGPAYYQRYPDAHRVFLPDCRRSDIENCSNEALINTYDNSIHYTDHVIAELIARLQHHDSDYQTALLYVSDHGESLGEMGLYLHGTPYRFAPDEQTRVPLQLWLSTGFIQQKQVDFDCLRESASAKRFSHDNLFPSLLGIWDVTTRVYRRELDLFAPCRPG</sequence>
<comment type="subcellular location">
    <subcellularLocation>
        <location evidence="1">Cell inner membrane</location>
        <topology evidence="1">Multi-pass membrane protein</topology>
    </subcellularLocation>
</comment>
<evidence type="ECO:0000256" key="8">
    <source>
        <dbReference type="SAM" id="Phobius"/>
    </source>
</evidence>
<dbReference type="Gene3D" id="3.40.720.10">
    <property type="entry name" value="Alkaline Phosphatase, subunit A"/>
    <property type="match status" value="1"/>
</dbReference>
<evidence type="ECO:0000256" key="3">
    <source>
        <dbReference type="ARBA" id="ARBA00022519"/>
    </source>
</evidence>
<evidence type="ECO:0000256" key="4">
    <source>
        <dbReference type="ARBA" id="ARBA00022679"/>
    </source>
</evidence>
<dbReference type="NCBIfam" id="NF028537">
    <property type="entry name" value="P_eth_NH2_trans"/>
    <property type="match status" value="1"/>
</dbReference>
<proteinExistence type="predicted"/>
<feature type="transmembrane region" description="Helical" evidence="8">
    <location>
        <begin position="115"/>
        <end position="138"/>
    </location>
</feature>
<keyword evidence="4 11" id="KW-0808">Transferase</keyword>
<keyword evidence="6 8" id="KW-1133">Transmembrane helix</keyword>
<evidence type="ECO:0000256" key="2">
    <source>
        <dbReference type="ARBA" id="ARBA00022475"/>
    </source>
</evidence>
<comment type="caution">
    <text evidence="11">The sequence shown here is derived from an EMBL/GenBank/DDBJ whole genome shotgun (WGS) entry which is preliminary data.</text>
</comment>
<name>A0A2M8H7N7_9GAMM</name>
<protein>
    <submittedName>
        <fullName evidence="11">Phosphoethanolamine transferase</fullName>
    </submittedName>
</protein>
<dbReference type="Pfam" id="PF00884">
    <property type="entry name" value="Sulfatase"/>
    <property type="match status" value="1"/>
</dbReference>
<dbReference type="OrthoDB" id="9786870at2"/>
<dbReference type="InterPro" id="IPR017850">
    <property type="entry name" value="Alkaline_phosphatase_core_sf"/>
</dbReference>
<dbReference type="EMBL" id="PGCP01000021">
    <property type="protein sequence ID" value="PJC92583.1"/>
    <property type="molecule type" value="Genomic_DNA"/>
</dbReference>
<dbReference type="PANTHER" id="PTHR30443:SF0">
    <property type="entry name" value="PHOSPHOETHANOLAMINE TRANSFERASE EPTA"/>
    <property type="match status" value="1"/>
</dbReference>
<evidence type="ECO:0000313" key="12">
    <source>
        <dbReference type="Proteomes" id="UP000232060"/>
    </source>
</evidence>
<evidence type="ECO:0000313" key="11">
    <source>
        <dbReference type="EMBL" id="PJC92583.1"/>
    </source>
</evidence>
<dbReference type="RefSeq" id="WP_100860478.1">
    <property type="nucleotide sequence ID" value="NZ_PGCP01000021.1"/>
</dbReference>
<feature type="transmembrane region" description="Helical" evidence="8">
    <location>
        <begin position="150"/>
        <end position="172"/>
    </location>
</feature>
<dbReference type="GO" id="GO:0005886">
    <property type="term" value="C:plasma membrane"/>
    <property type="evidence" value="ECO:0007669"/>
    <property type="project" value="UniProtKB-SubCell"/>
</dbReference>
<dbReference type="GO" id="GO:0009244">
    <property type="term" value="P:lipopolysaccharide core region biosynthetic process"/>
    <property type="evidence" value="ECO:0007669"/>
    <property type="project" value="TreeGrafter"/>
</dbReference>
<dbReference type="InterPro" id="IPR040423">
    <property type="entry name" value="PEA_transferase"/>
</dbReference>
<feature type="transmembrane region" description="Helical" evidence="8">
    <location>
        <begin position="12"/>
        <end position="33"/>
    </location>
</feature>
<dbReference type="Proteomes" id="UP000232060">
    <property type="component" value="Unassembled WGS sequence"/>
</dbReference>
<accession>A0A2M8H7N7</accession>
<evidence type="ECO:0000256" key="1">
    <source>
        <dbReference type="ARBA" id="ARBA00004429"/>
    </source>
</evidence>
<keyword evidence="5 8" id="KW-0812">Transmembrane</keyword>
<dbReference type="InterPro" id="IPR012549">
    <property type="entry name" value="EptA-like_N"/>
</dbReference>
<keyword evidence="12" id="KW-1185">Reference proteome</keyword>
<evidence type="ECO:0000256" key="6">
    <source>
        <dbReference type="ARBA" id="ARBA00022989"/>
    </source>
</evidence>
<keyword evidence="3" id="KW-0997">Cell inner membrane</keyword>
<dbReference type="GO" id="GO:0016776">
    <property type="term" value="F:phosphotransferase activity, phosphate group as acceptor"/>
    <property type="evidence" value="ECO:0007669"/>
    <property type="project" value="TreeGrafter"/>
</dbReference>
<evidence type="ECO:0000259" key="10">
    <source>
        <dbReference type="Pfam" id="PF08019"/>
    </source>
</evidence>
<keyword evidence="7 8" id="KW-0472">Membrane</keyword>
<dbReference type="PANTHER" id="PTHR30443">
    <property type="entry name" value="INNER MEMBRANE PROTEIN"/>
    <property type="match status" value="1"/>
</dbReference>
<feature type="transmembrane region" description="Helical" evidence="8">
    <location>
        <begin position="74"/>
        <end position="95"/>
    </location>
</feature>
<dbReference type="SUPFAM" id="SSF53649">
    <property type="entry name" value="Alkaline phosphatase-like"/>
    <property type="match status" value="1"/>
</dbReference>
<organism evidence="11 12">
    <name type="scientific">Aeromonas lusitana</name>
    <dbReference type="NCBI Taxonomy" id="931529"/>
    <lineage>
        <taxon>Bacteria</taxon>
        <taxon>Pseudomonadati</taxon>
        <taxon>Pseudomonadota</taxon>
        <taxon>Gammaproteobacteria</taxon>
        <taxon>Aeromonadales</taxon>
        <taxon>Aeromonadaceae</taxon>
        <taxon>Aeromonas</taxon>
    </lineage>
</organism>
<evidence type="ECO:0000256" key="7">
    <source>
        <dbReference type="ARBA" id="ARBA00023136"/>
    </source>
</evidence>
<dbReference type="CDD" id="cd16017">
    <property type="entry name" value="LptA"/>
    <property type="match status" value="1"/>
</dbReference>
<dbReference type="InterPro" id="IPR000917">
    <property type="entry name" value="Sulfatase_N"/>
</dbReference>
<gene>
    <name evidence="11" type="ORF">CUC44_13685</name>
</gene>
<evidence type="ECO:0000256" key="5">
    <source>
        <dbReference type="ARBA" id="ARBA00022692"/>
    </source>
</evidence>